<evidence type="ECO:0000256" key="3">
    <source>
        <dbReference type="ARBA" id="ARBA00022763"/>
    </source>
</evidence>
<dbReference type="InterPro" id="IPR018246">
    <property type="entry name" value="AP_endonuc_F2_Zn_BS"/>
</dbReference>
<evidence type="ECO:0000256" key="5">
    <source>
        <dbReference type="ARBA" id="ARBA00022833"/>
    </source>
</evidence>
<dbReference type="PROSITE" id="PS00730">
    <property type="entry name" value="AP_NUCLEASE_F2_2"/>
    <property type="match status" value="1"/>
</dbReference>
<feature type="binding site" evidence="7">
    <location>
        <position position="67"/>
    </location>
    <ligand>
        <name>Zn(2+)</name>
        <dbReference type="ChEBI" id="CHEBI:29105"/>
        <label>1</label>
    </ligand>
</feature>
<comment type="cofactor">
    <cofactor evidence="7">
        <name>Zn(2+)</name>
        <dbReference type="ChEBI" id="CHEBI:29105"/>
    </cofactor>
    <text evidence="7">Binds 3 Zn(2+) ions.</text>
</comment>
<keyword evidence="4 7" id="KW-0378">Hydrolase</keyword>
<dbReference type="PROSITE" id="PS51432">
    <property type="entry name" value="AP_NUCLEASE_F2_4"/>
    <property type="match status" value="1"/>
</dbReference>
<accession>A0A096BHT2</accession>
<feature type="binding site" evidence="7">
    <location>
        <position position="176"/>
    </location>
    <ligand>
        <name>Zn(2+)</name>
        <dbReference type="ChEBI" id="CHEBI:29105"/>
        <label>2</label>
    </ligand>
</feature>
<dbReference type="PROSITE" id="PS00729">
    <property type="entry name" value="AP_NUCLEASE_F2_1"/>
    <property type="match status" value="1"/>
</dbReference>
<dbReference type="STRING" id="1156417.Y919_06880"/>
<dbReference type="NCBIfam" id="TIGR00587">
    <property type="entry name" value="nfo"/>
    <property type="match status" value="1"/>
</dbReference>
<dbReference type="CDD" id="cd00019">
    <property type="entry name" value="AP2Ec"/>
    <property type="match status" value="1"/>
</dbReference>
<dbReference type="GO" id="GO:0008081">
    <property type="term" value="F:phosphoric diester hydrolase activity"/>
    <property type="evidence" value="ECO:0007669"/>
    <property type="project" value="TreeGrafter"/>
</dbReference>
<keyword evidence="6 7" id="KW-0234">DNA repair</keyword>
<feature type="binding site" evidence="7">
    <location>
        <position position="142"/>
    </location>
    <ligand>
        <name>Zn(2+)</name>
        <dbReference type="ChEBI" id="CHEBI:29105"/>
        <label>2</label>
    </ligand>
</feature>
<dbReference type="Pfam" id="PF01261">
    <property type="entry name" value="AP_endonuc_2"/>
    <property type="match status" value="1"/>
</dbReference>
<evidence type="ECO:0000256" key="2">
    <source>
        <dbReference type="ARBA" id="ARBA00022723"/>
    </source>
</evidence>
<feature type="binding site" evidence="7">
    <location>
        <position position="226"/>
    </location>
    <ligand>
        <name>Zn(2+)</name>
        <dbReference type="ChEBI" id="CHEBI:29105"/>
        <label>3</label>
    </ligand>
</feature>
<dbReference type="GO" id="GO:0003906">
    <property type="term" value="F:DNA-(apurinic or apyrimidinic site) endonuclease activity"/>
    <property type="evidence" value="ECO:0007669"/>
    <property type="project" value="TreeGrafter"/>
</dbReference>
<dbReference type="GO" id="GO:0006284">
    <property type="term" value="P:base-excision repair"/>
    <property type="evidence" value="ECO:0007669"/>
    <property type="project" value="TreeGrafter"/>
</dbReference>
<dbReference type="Proteomes" id="UP000029622">
    <property type="component" value="Unassembled WGS sequence"/>
</dbReference>
<evidence type="ECO:0000256" key="1">
    <source>
        <dbReference type="ARBA" id="ARBA00005340"/>
    </source>
</evidence>
<dbReference type="HAMAP" id="MF_00152">
    <property type="entry name" value="Nfo"/>
    <property type="match status" value="1"/>
</dbReference>
<feature type="binding site" evidence="7">
    <location>
        <position position="211"/>
    </location>
    <ligand>
        <name>Zn(2+)</name>
        <dbReference type="ChEBI" id="CHEBI:29105"/>
        <label>2</label>
    </ligand>
</feature>
<comment type="catalytic activity">
    <reaction evidence="7">
        <text>Endonucleolytic cleavage to 5'-phosphooligonucleotide end-products.</text>
        <dbReference type="EC" id="3.1.21.2"/>
    </reaction>
</comment>
<feature type="binding site" evidence="7">
    <location>
        <position position="224"/>
    </location>
    <ligand>
        <name>Zn(2+)</name>
        <dbReference type="ChEBI" id="CHEBI:29105"/>
        <label>3</label>
    </ligand>
</feature>
<feature type="binding site" evidence="7">
    <location>
        <position position="142"/>
    </location>
    <ligand>
        <name>Zn(2+)</name>
        <dbReference type="ChEBI" id="CHEBI:29105"/>
        <label>1</label>
    </ligand>
</feature>
<evidence type="ECO:0000256" key="7">
    <source>
        <dbReference type="HAMAP-Rule" id="MF_00152"/>
    </source>
</evidence>
<dbReference type="EC" id="3.1.21.2" evidence="7"/>
<dbReference type="SUPFAM" id="SSF51658">
    <property type="entry name" value="Xylose isomerase-like"/>
    <property type="match status" value="1"/>
</dbReference>
<feature type="binding site" evidence="7">
    <location>
        <position position="107"/>
    </location>
    <ligand>
        <name>Zn(2+)</name>
        <dbReference type="ChEBI" id="CHEBI:29105"/>
        <label>1</label>
    </ligand>
</feature>
<dbReference type="PROSITE" id="PS00731">
    <property type="entry name" value="AP_NUCLEASE_F2_3"/>
    <property type="match status" value="1"/>
</dbReference>
<name>A0A096BHT2_9FIRM</name>
<dbReference type="InterPro" id="IPR001719">
    <property type="entry name" value="AP_endonuc_2"/>
</dbReference>
<proteinExistence type="inferred from homology"/>
<feature type="domain" description="Xylose isomerase-like TIM barrel" evidence="8">
    <location>
        <begin position="19"/>
        <end position="272"/>
    </location>
</feature>
<gene>
    <name evidence="7" type="primary">nfo</name>
    <name evidence="9" type="ORF">Y919_06880</name>
</gene>
<feature type="binding site" evidence="7">
    <location>
        <position position="256"/>
    </location>
    <ligand>
        <name>Zn(2+)</name>
        <dbReference type="ChEBI" id="CHEBI:29105"/>
        <label>2</label>
    </ligand>
</feature>
<protein>
    <recommendedName>
        <fullName evidence="7">Probable endonuclease 4</fullName>
        <ecNumber evidence="7">3.1.21.2</ecNumber>
    </recommendedName>
    <alternativeName>
        <fullName evidence="7">Endodeoxyribonuclease IV</fullName>
    </alternativeName>
    <alternativeName>
        <fullName evidence="7">Endonuclease IV</fullName>
    </alternativeName>
</protein>
<dbReference type="InterPro" id="IPR013022">
    <property type="entry name" value="Xyl_isomerase-like_TIM-brl"/>
</dbReference>
<keyword evidence="2 7" id="KW-0479">Metal-binding</keyword>
<evidence type="ECO:0000256" key="6">
    <source>
        <dbReference type="ARBA" id="ARBA00023204"/>
    </source>
</evidence>
<sequence length="276" mass="31182">MMFLGCHLTISKGYSNAAKAAISIGANTFQFFTRNPRGAKAKTLDMEDINEFEKILNEYKFGPLVAHAPYILNLASHKEDTWNLAKRVIKEDLERLENIPCPYFTFHPGNHLGKGIDYGINRIAQGLNEIITGNENTMILLETMSGKGTEIGYTFEQLKGIIDKVKYSELIGVCLDTCHIYSAGYDIVNELDNVLEEFDRIIGIDRLKAIHLNDSMKEFGSRKDRHEKIGKGTIGLEAILNVLNHPQLKDLPFILETPNEIEGYKEEIKLLISKSY</sequence>
<dbReference type="GO" id="GO:0008833">
    <property type="term" value="F:deoxyribonuclease IV (phage-T4-induced) activity"/>
    <property type="evidence" value="ECO:0007669"/>
    <property type="project" value="UniProtKB-UniRule"/>
</dbReference>
<comment type="similarity">
    <text evidence="1 7">Belongs to the AP endonuclease 2 family.</text>
</comment>
<dbReference type="PANTHER" id="PTHR21445:SF0">
    <property type="entry name" value="APURINIC-APYRIMIDINIC ENDONUCLEASE"/>
    <property type="match status" value="1"/>
</dbReference>
<dbReference type="EMBL" id="AZTB01000030">
    <property type="protein sequence ID" value="KGG80328.1"/>
    <property type="molecule type" value="Genomic_DNA"/>
</dbReference>
<organism evidence="9 10">
    <name type="scientific">Caloranaerobacter azorensis H53214</name>
    <dbReference type="NCBI Taxonomy" id="1156417"/>
    <lineage>
        <taxon>Bacteria</taxon>
        <taxon>Bacillati</taxon>
        <taxon>Bacillota</taxon>
        <taxon>Tissierellia</taxon>
        <taxon>Tissierellales</taxon>
        <taxon>Thermohalobacteraceae</taxon>
        <taxon>Caloranaerobacter</taxon>
    </lineage>
</organism>
<dbReference type="FunFam" id="3.20.20.150:FF:000001">
    <property type="entry name" value="Probable endonuclease 4"/>
    <property type="match status" value="1"/>
</dbReference>
<dbReference type="InterPro" id="IPR036237">
    <property type="entry name" value="Xyl_isomerase-like_sf"/>
</dbReference>
<dbReference type="PANTHER" id="PTHR21445">
    <property type="entry name" value="ENDONUCLEASE IV ENDODEOXYRIBONUCLEASE IV"/>
    <property type="match status" value="1"/>
</dbReference>
<keyword evidence="7" id="KW-0540">Nuclease</keyword>
<keyword evidence="7 9" id="KW-0255">Endonuclease</keyword>
<dbReference type="GO" id="GO:0008270">
    <property type="term" value="F:zinc ion binding"/>
    <property type="evidence" value="ECO:0007669"/>
    <property type="project" value="UniProtKB-UniRule"/>
</dbReference>
<dbReference type="SMART" id="SM00518">
    <property type="entry name" value="AP2Ec"/>
    <property type="match status" value="1"/>
</dbReference>
<dbReference type="GO" id="GO:0003677">
    <property type="term" value="F:DNA binding"/>
    <property type="evidence" value="ECO:0007669"/>
    <property type="project" value="InterPro"/>
</dbReference>
<comment type="function">
    <text evidence="7">Endonuclease IV plays a role in DNA repair. It cleaves phosphodiester bonds at apurinic or apyrimidinic (AP) sites, generating a 3'-hydroxyl group and a 5'-terminal sugar phosphate.</text>
</comment>
<reference evidence="9 10" key="1">
    <citation type="submission" date="2013-12" db="EMBL/GenBank/DDBJ databases">
        <title>Draft genome sequence of Caloranaerobacter sp. H53214.</title>
        <authorList>
            <person name="Jiang L.J."/>
            <person name="Shao Z.Z."/>
            <person name="Long M.N."/>
        </authorList>
    </citation>
    <scope>NUCLEOTIDE SEQUENCE [LARGE SCALE GENOMIC DNA]</scope>
    <source>
        <strain evidence="9 10">H53214</strain>
    </source>
</reference>
<evidence type="ECO:0000313" key="9">
    <source>
        <dbReference type="EMBL" id="KGG80328.1"/>
    </source>
</evidence>
<dbReference type="AlphaFoldDB" id="A0A096BHT2"/>
<keyword evidence="3 7" id="KW-0227">DNA damage</keyword>
<comment type="caution">
    <text evidence="9">The sequence shown here is derived from an EMBL/GenBank/DDBJ whole genome shotgun (WGS) entry which is preliminary data.</text>
</comment>
<evidence type="ECO:0000256" key="4">
    <source>
        <dbReference type="ARBA" id="ARBA00022801"/>
    </source>
</evidence>
<feature type="binding site" evidence="7">
    <location>
        <position position="179"/>
    </location>
    <ligand>
        <name>Zn(2+)</name>
        <dbReference type="ChEBI" id="CHEBI:29105"/>
        <label>3</label>
    </ligand>
</feature>
<evidence type="ECO:0000259" key="8">
    <source>
        <dbReference type="Pfam" id="PF01261"/>
    </source>
</evidence>
<evidence type="ECO:0000313" key="10">
    <source>
        <dbReference type="Proteomes" id="UP000029622"/>
    </source>
</evidence>
<keyword evidence="5 7" id="KW-0862">Zinc</keyword>
<dbReference type="Gene3D" id="3.20.20.150">
    <property type="entry name" value="Divalent-metal-dependent TIM barrel enzymes"/>
    <property type="match status" value="1"/>
</dbReference>